<protein>
    <submittedName>
        <fullName evidence="2">Uncharacterized protein</fullName>
    </submittedName>
</protein>
<dbReference type="AlphaFoldDB" id="A0A455R739"/>
<evidence type="ECO:0000313" key="2">
    <source>
        <dbReference type="EMBL" id="BBD50152.1"/>
    </source>
</evidence>
<dbReference type="EMBL" id="LC064121">
    <property type="protein sequence ID" value="BBD50152.1"/>
    <property type="molecule type" value="Genomic_DNA"/>
</dbReference>
<keyword evidence="1" id="KW-0812">Transmembrane</keyword>
<keyword evidence="1" id="KW-0472">Membrane</keyword>
<reference evidence="2" key="1">
    <citation type="submission" date="2015-07" db="EMBL/GenBank/DDBJ databases">
        <title>Novel operon containing particulate methane monooxygenase-type genes and epoxyalkane:coenzyme M transferase gene in ethylene-assimilating marine bacterium, Haliea sp. ETY-M.</title>
        <authorList>
            <person name="Suzuki T."/>
            <person name="Habe H."/>
            <person name="Nakajima-Kambe T."/>
            <person name="Fuse H."/>
        </authorList>
    </citation>
    <scope>NUCLEOTIDE SEQUENCE</scope>
    <source>
        <strain evidence="2">ETY-M</strain>
    </source>
</reference>
<sequence length="173" mass="19241">MLSLTGAAPLTFAHGGLSMELDQCKLSIGPYYMHFSGYQKGDRKNTEFCEDMPLVAPTIVVFDFTDNVMRDMEVEILVVPNVDITGDPSRDGAPVFEKPPTRYRNGSIKIGLDFSERGYFVGIVRAIADSGQAWESRFPFSVGYTSWYTGNIKWIVIATVALLGGLVLFRRAR</sequence>
<feature type="transmembrane region" description="Helical" evidence="1">
    <location>
        <begin position="152"/>
        <end position="169"/>
    </location>
</feature>
<proteinExistence type="predicted"/>
<keyword evidence="1" id="KW-1133">Transmembrane helix</keyword>
<name>A0A455R739_9GAMM</name>
<evidence type="ECO:0000256" key="1">
    <source>
        <dbReference type="SAM" id="Phobius"/>
    </source>
</evidence>
<organism evidence="2">
    <name type="scientific">Haliea sp. ETY-M</name>
    <dbReference type="NCBI Taxonomy" id="1055105"/>
    <lineage>
        <taxon>Bacteria</taxon>
        <taxon>Pseudomonadati</taxon>
        <taxon>Pseudomonadota</taxon>
        <taxon>Gammaproteobacteria</taxon>
        <taxon>Cellvibrionales</taxon>
        <taxon>Halieaceae</taxon>
        <taxon>Haliea</taxon>
    </lineage>
</organism>
<accession>A0A455R739</accession>